<reference evidence="1" key="1">
    <citation type="submission" date="2014-11" db="EMBL/GenBank/DDBJ databases">
        <authorList>
            <person name="Amaro Gonzalez C."/>
        </authorList>
    </citation>
    <scope>NUCLEOTIDE SEQUENCE</scope>
</reference>
<dbReference type="EMBL" id="GBXM01071775">
    <property type="protein sequence ID" value="JAH36802.1"/>
    <property type="molecule type" value="Transcribed_RNA"/>
</dbReference>
<sequence>MQFRSTVVCVDVLVRLLVNEMLFLGGVSRPCSFFLNQLAHSLLS</sequence>
<reference evidence="1" key="2">
    <citation type="journal article" date="2015" name="Fish Shellfish Immunol.">
        <title>Early steps in the European eel (Anguilla anguilla)-Vibrio vulnificus interaction in the gills: Role of the RtxA13 toxin.</title>
        <authorList>
            <person name="Callol A."/>
            <person name="Pajuelo D."/>
            <person name="Ebbesson L."/>
            <person name="Teles M."/>
            <person name="MacKenzie S."/>
            <person name="Amaro C."/>
        </authorList>
    </citation>
    <scope>NUCLEOTIDE SEQUENCE</scope>
</reference>
<protein>
    <submittedName>
        <fullName evidence="1">Uncharacterized protein</fullName>
    </submittedName>
</protein>
<accession>A0A0E9S6I7</accession>
<organism evidence="1">
    <name type="scientific">Anguilla anguilla</name>
    <name type="common">European freshwater eel</name>
    <name type="synonym">Muraena anguilla</name>
    <dbReference type="NCBI Taxonomy" id="7936"/>
    <lineage>
        <taxon>Eukaryota</taxon>
        <taxon>Metazoa</taxon>
        <taxon>Chordata</taxon>
        <taxon>Craniata</taxon>
        <taxon>Vertebrata</taxon>
        <taxon>Euteleostomi</taxon>
        <taxon>Actinopterygii</taxon>
        <taxon>Neopterygii</taxon>
        <taxon>Teleostei</taxon>
        <taxon>Anguilliformes</taxon>
        <taxon>Anguillidae</taxon>
        <taxon>Anguilla</taxon>
    </lineage>
</organism>
<proteinExistence type="predicted"/>
<name>A0A0E9S6I7_ANGAN</name>
<dbReference type="AlphaFoldDB" id="A0A0E9S6I7"/>
<evidence type="ECO:0000313" key="1">
    <source>
        <dbReference type="EMBL" id="JAH36802.1"/>
    </source>
</evidence>